<dbReference type="GO" id="GO:0008483">
    <property type="term" value="F:transaminase activity"/>
    <property type="evidence" value="ECO:0007669"/>
    <property type="project" value="UniProtKB-KW"/>
</dbReference>
<organism evidence="7 8">
    <name type="scientific">Leadbetterella byssophila (strain DSM 17132 / JCM 16389 / KACC 11308 / NBRC 106382 / 4M15)</name>
    <dbReference type="NCBI Taxonomy" id="649349"/>
    <lineage>
        <taxon>Bacteria</taxon>
        <taxon>Pseudomonadati</taxon>
        <taxon>Bacteroidota</taxon>
        <taxon>Cytophagia</taxon>
        <taxon>Cytophagales</taxon>
        <taxon>Leadbetterellaceae</taxon>
        <taxon>Leadbetterella</taxon>
    </lineage>
</organism>
<dbReference type="PROSITE" id="PS50949">
    <property type="entry name" value="HTH_GNTR"/>
    <property type="match status" value="1"/>
</dbReference>
<reference evidence="7 8" key="2">
    <citation type="journal article" date="2011" name="Stand. Genomic Sci.">
        <title>Complete genome sequence of Leadbetterella byssophila type strain (4M15).</title>
        <authorList>
            <person name="Abt B."/>
            <person name="Teshima H."/>
            <person name="Lucas S."/>
            <person name="Lapidus A."/>
            <person name="Del Rio T.G."/>
            <person name="Nolan M."/>
            <person name="Tice H."/>
            <person name="Cheng J.F."/>
            <person name="Pitluck S."/>
            <person name="Liolios K."/>
            <person name="Pagani I."/>
            <person name="Ivanova N."/>
            <person name="Mavromatis K."/>
            <person name="Pati A."/>
            <person name="Tapia R."/>
            <person name="Han C."/>
            <person name="Goodwin L."/>
            <person name="Chen A."/>
            <person name="Palaniappan K."/>
            <person name="Land M."/>
            <person name="Hauser L."/>
            <person name="Chang Y.J."/>
            <person name="Jeffries C.D."/>
            <person name="Rohde M."/>
            <person name="Goker M."/>
            <person name="Tindall B.J."/>
            <person name="Detter J.C."/>
            <person name="Woyke T."/>
            <person name="Bristow J."/>
            <person name="Eisen J.A."/>
            <person name="Markowitz V."/>
            <person name="Hugenholtz P."/>
            <person name="Klenk H.P."/>
            <person name="Kyrpides N.C."/>
        </authorList>
    </citation>
    <scope>NUCLEOTIDE SEQUENCE [LARGE SCALE GENOMIC DNA]</scope>
    <source>
        <strain evidence="8">DSM 17132 / JCM 16389 / KACC 11308 / NBRC 106382 / 4M15</strain>
    </source>
</reference>
<keyword evidence="4" id="KW-0238">DNA-binding</keyword>
<evidence type="ECO:0000259" key="6">
    <source>
        <dbReference type="PROSITE" id="PS50949"/>
    </source>
</evidence>
<proteinExistence type="inferred from homology"/>
<keyword evidence="8" id="KW-1185">Reference proteome</keyword>
<evidence type="ECO:0000313" key="7">
    <source>
        <dbReference type="EMBL" id="ADQ17692.1"/>
    </source>
</evidence>
<dbReference type="EMBL" id="CP002305">
    <property type="protein sequence ID" value="ADQ17692.1"/>
    <property type="molecule type" value="Genomic_DNA"/>
</dbReference>
<dbReference type="GO" id="GO:0003700">
    <property type="term" value="F:DNA-binding transcription factor activity"/>
    <property type="evidence" value="ECO:0007669"/>
    <property type="project" value="InterPro"/>
</dbReference>
<dbReference type="InterPro" id="IPR000524">
    <property type="entry name" value="Tscrpt_reg_HTH_GntR"/>
</dbReference>
<dbReference type="Gene3D" id="3.90.1150.10">
    <property type="entry name" value="Aspartate Aminotransferase, domain 1"/>
    <property type="match status" value="1"/>
</dbReference>
<dbReference type="CDD" id="cd07377">
    <property type="entry name" value="WHTH_GntR"/>
    <property type="match status" value="1"/>
</dbReference>
<gene>
    <name evidence="7" type="ordered locus">Lbys_1996</name>
</gene>
<dbReference type="KEGG" id="lby:Lbys_1996"/>
<dbReference type="SUPFAM" id="SSF46785">
    <property type="entry name" value="Winged helix' DNA-binding domain"/>
    <property type="match status" value="1"/>
</dbReference>
<keyword evidence="7" id="KW-0808">Transferase</keyword>
<evidence type="ECO:0000256" key="2">
    <source>
        <dbReference type="ARBA" id="ARBA00022898"/>
    </source>
</evidence>
<dbReference type="SMART" id="SM00345">
    <property type="entry name" value="HTH_GNTR"/>
    <property type="match status" value="1"/>
</dbReference>
<evidence type="ECO:0000256" key="5">
    <source>
        <dbReference type="ARBA" id="ARBA00023163"/>
    </source>
</evidence>
<dbReference type="PANTHER" id="PTHR46577">
    <property type="entry name" value="HTH-TYPE TRANSCRIPTIONAL REGULATORY PROTEIN GABR"/>
    <property type="match status" value="1"/>
</dbReference>
<name>E4RSF6_LEAB4</name>
<dbReference type="GO" id="GO:0030170">
    <property type="term" value="F:pyridoxal phosphate binding"/>
    <property type="evidence" value="ECO:0007669"/>
    <property type="project" value="InterPro"/>
</dbReference>
<reference key="1">
    <citation type="submission" date="2010-11" db="EMBL/GenBank/DDBJ databases">
        <title>The complete genome of Leadbetterella byssophila DSM 17132.</title>
        <authorList>
            <consortium name="US DOE Joint Genome Institute (JGI-PGF)"/>
            <person name="Lucas S."/>
            <person name="Copeland A."/>
            <person name="Lapidus A."/>
            <person name="Glavina del Rio T."/>
            <person name="Dalin E."/>
            <person name="Tice H."/>
            <person name="Bruce D."/>
            <person name="Goodwin L."/>
            <person name="Pitluck S."/>
            <person name="Kyrpides N."/>
            <person name="Mavromatis K."/>
            <person name="Ivanova N."/>
            <person name="Teshima H."/>
            <person name="Brettin T."/>
            <person name="Detter J.C."/>
            <person name="Han C."/>
            <person name="Tapia R."/>
            <person name="Land M."/>
            <person name="Hauser L."/>
            <person name="Markowitz V."/>
            <person name="Cheng J.-F."/>
            <person name="Hugenholtz P."/>
            <person name="Woyke T."/>
            <person name="Wu D."/>
            <person name="Tindall B."/>
            <person name="Pomrenke H.G."/>
            <person name="Brambilla E."/>
            <person name="Klenk H.-P."/>
            <person name="Eisen J.A."/>
        </authorList>
    </citation>
    <scope>NUCLEOTIDE SEQUENCE [LARGE SCALE GENOMIC DNA]</scope>
    <source>
        <strain>DSM 17132</strain>
    </source>
</reference>
<protein>
    <submittedName>
        <fullName evidence="7">Transcriptional regulator, GntR family with aminotransferase domain</fullName>
    </submittedName>
</protein>
<comment type="similarity">
    <text evidence="1">In the C-terminal section; belongs to the class-I pyridoxal-phosphate-dependent aminotransferase family.</text>
</comment>
<dbReference type="PANTHER" id="PTHR46577:SF2">
    <property type="entry name" value="TRANSCRIPTIONAL REGULATORY PROTEIN"/>
    <property type="match status" value="1"/>
</dbReference>
<keyword evidence="7" id="KW-0032">Aminotransferase</keyword>
<dbReference type="SUPFAM" id="SSF53383">
    <property type="entry name" value="PLP-dependent transferases"/>
    <property type="match status" value="1"/>
</dbReference>
<accession>E4RSF6</accession>
<evidence type="ECO:0000313" key="8">
    <source>
        <dbReference type="Proteomes" id="UP000007435"/>
    </source>
</evidence>
<dbReference type="RefSeq" id="WP_013408738.1">
    <property type="nucleotide sequence ID" value="NC_014655.1"/>
</dbReference>
<dbReference type="CDD" id="cd00609">
    <property type="entry name" value="AAT_like"/>
    <property type="match status" value="1"/>
</dbReference>
<dbReference type="GO" id="GO:0003677">
    <property type="term" value="F:DNA binding"/>
    <property type="evidence" value="ECO:0007669"/>
    <property type="project" value="UniProtKB-KW"/>
</dbReference>
<evidence type="ECO:0000256" key="4">
    <source>
        <dbReference type="ARBA" id="ARBA00023125"/>
    </source>
</evidence>
<dbReference type="Gene3D" id="3.40.640.10">
    <property type="entry name" value="Type I PLP-dependent aspartate aminotransferase-like (Major domain)"/>
    <property type="match status" value="1"/>
</dbReference>
<dbReference type="STRING" id="649349.Lbys_1996"/>
<dbReference type="InterPro" id="IPR015422">
    <property type="entry name" value="PyrdxlP-dep_Trfase_small"/>
</dbReference>
<dbReference type="Pfam" id="PF00155">
    <property type="entry name" value="Aminotran_1_2"/>
    <property type="match status" value="1"/>
</dbReference>
<dbReference type="InterPro" id="IPR015421">
    <property type="entry name" value="PyrdxlP-dep_Trfase_major"/>
</dbReference>
<keyword evidence="5" id="KW-0804">Transcription</keyword>
<keyword evidence="2" id="KW-0663">Pyridoxal phosphate</keyword>
<dbReference type="HOGENOM" id="CLU_017584_0_0_10"/>
<sequence>METDFLYRQIADPIEQQILTGILPTGTKLWSLRTLSREYGISQNTALNVYYYLEAKNLIESRPQSGYYVKYSPIKKVQQASLPSPRAVLADDSYWVHSVYQNIGQDHPLAMAHPGEALLPIAKLNKALIQASRSLQGSGVLYEKPEGNAELRKQVARWSFPLREDEIITTHGCLNAISLCLLSLTQPGDTIIVESPVSFGMLQVAKSLSLKIIELPTHPEYGISLLALERNLKKRRIAACLFIPTFSNPLGFCMSDEDKWKLVQLCEKYQVPLIENDINADVHFGKKRPKSCKSFDKSGIVLWCGSVSKTLAPGYRVGWVAPGRFYHEVLKTKIQHQISSTSITQEVIAHYLRTGRYEHHLRKLRVSLQAQLLHFQKAIADYFPRSTKVTSPQGGFTIWVQLHKDLNTLEIFEQCKKYDVSFAPGALFSLQHLYSNCLRLNFSLGWNSEVEEKLERLGEILKKA</sequence>
<dbReference type="InterPro" id="IPR036388">
    <property type="entry name" value="WH-like_DNA-bd_sf"/>
</dbReference>
<dbReference type="InterPro" id="IPR051446">
    <property type="entry name" value="HTH_trans_reg/aminotransferase"/>
</dbReference>
<dbReference type="InterPro" id="IPR036390">
    <property type="entry name" value="WH_DNA-bd_sf"/>
</dbReference>
<evidence type="ECO:0000256" key="3">
    <source>
        <dbReference type="ARBA" id="ARBA00023015"/>
    </source>
</evidence>
<keyword evidence="3" id="KW-0805">Transcription regulation</keyword>
<dbReference type="InterPro" id="IPR004839">
    <property type="entry name" value="Aminotransferase_I/II_large"/>
</dbReference>
<evidence type="ECO:0000256" key="1">
    <source>
        <dbReference type="ARBA" id="ARBA00005384"/>
    </source>
</evidence>
<dbReference type="Pfam" id="PF00392">
    <property type="entry name" value="GntR"/>
    <property type="match status" value="1"/>
</dbReference>
<dbReference type="Gene3D" id="1.10.10.10">
    <property type="entry name" value="Winged helix-like DNA-binding domain superfamily/Winged helix DNA-binding domain"/>
    <property type="match status" value="1"/>
</dbReference>
<dbReference type="Proteomes" id="UP000007435">
    <property type="component" value="Chromosome"/>
</dbReference>
<feature type="domain" description="HTH gntR-type" evidence="6">
    <location>
        <begin position="4"/>
        <end position="72"/>
    </location>
</feature>
<dbReference type="InterPro" id="IPR015424">
    <property type="entry name" value="PyrdxlP-dep_Trfase"/>
</dbReference>
<dbReference type="AlphaFoldDB" id="E4RSF6"/>
<dbReference type="eggNOG" id="COG1167">
    <property type="taxonomic scope" value="Bacteria"/>
</dbReference>